<dbReference type="PANTHER" id="PTHR48111:SF4">
    <property type="entry name" value="DNA-BINDING DUAL TRANSCRIPTIONAL REGULATOR OMPR"/>
    <property type="match status" value="1"/>
</dbReference>
<organism evidence="11 12">
    <name type="scientific">Pedococcus badiiscoriae</name>
    <dbReference type="NCBI Taxonomy" id="642776"/>
    <lineage>
        <taxon>Bacteria</taxon>
        <taxon>Bacillati</taxon>
        <taxon>Actinomycetota</taxon>
        <taxon>Actinomycetes</taxon>
        <taxon>Micrococcales</taxon>
        <taxon>Intrasporangiaceae</taxon>
        <taxon>Pedococcus</taxon>
    </lineage>
</organism>
<dbReference type="GO" id="GO:0000976">
    <property type="term" value="F:transcription cis-regulatory region binding"/>
    <property type="evidence" value="ECO:0007669"/>
    <property type="project" value="TreeGrafter"/>
</dbReference>
<name>A0A852WRK1_9MICO</name>
<dbReference type="EMBL" id="JACCAB010000001">
    <property type="protein sequence ID" value="NYG07926.1"/>
    <property type="molecule type" value="Genomic_DNA"/>
</dbReference>
<evidence type="ECO:0000259" key="10">
    <source>
        <dbReference type="PROSITE" id="PS51755"/>
    </source>
</evidence>
<reference evidence="11 12" key="1">
    <citation type="submission" date="2020-07" db="EMBL/GenBank/DDBJ databases">
        <title>Sequencing the genomes of 1000 actinobacteria strains.</title>
        <authorList>
            <person name="Klenk H.-P."/>
        </authorList>
    </citation>
    <scope>NUCLEOTIDE SEQUENCE [LARGE SCALE GENOMIC DNA]</scope>
    <source>
        <strain evidence="11 12">DSM 23987</strain>
    </source>
</reference>
<keyword evidence="4 7" id="KW-0238">DNA-binding</keyword>
<evidence type="ECO:0000259" key="9">
    <source>
        <dbReference type="PROSITE" id="PS50110"/>
    </source>
</evidence>
<dbReference type="Gene3D" id="6.10.250.690">
    <property type="match status" value="1"/>
</dbReference>
<evidence type="ECO:0000256" key="5">
    <source>
        <dbReference type="ARBA" id="ARBA00023163"/>
    </source>
</evidence>
<evidence type="ECO:0000313" key="12">
    <source>
        <dbReference type="Proteomes" id="UP000573599"/>
    </source>
</evidence>
<dbReference type="InterPro" id="IPR036388">
    <property type="entry name" value="WH-like_DNA-bd_sf"/>
</dbReference>
<dbReference type="Gene3D" id="1.10.10.10">
    <property type="entry name" value="Winged helix-like DNA-binding domain superfamily/Winged helix DNA-binding domain"/>
    <property type="match status" value="1"/>
</dbReference>
<feature type="domain" description="OmpR/PhoB-type" evidence="10">
    <location>
        <begin position="131"/>
        <end position="229"/>
    </location>
</feature>
<protein>
    <submittedName>
        <fullName evidence="11">DNA-binding response OmpR family regulator</fullName>
    </submittedName>
</protein>
<evidence type="ECO:0000256" key="6">
    <source>
        <dbReference type="PROSITE-ProRule" id="PRU00169"/>
    </source>
</evidence>
<dbReference type="InterPro" id="IPR039420">
    <property type="entry name" value="WalR-like"/>
</dbReference>
<evidence type="ECO:0000256" key="8">
    <source>
        <dbReference type="SAM" id="MobiDB-lite"/>
    </source>
</evidence>
<sequence>MVATVLVVEDDPTVSSVLSAYLLKAGFESLLAADGVSALQAWRERRPDVVILDVMIPLMSGLEVLRRRRAEDDHAAVIVLSARGEEDDRLLGLELGADDYMVKPFSPREALGRVEALLRRGERLGATALLPRVAERLGVRVDTGTRTATVDGRATELTTREFDLLAYLIAHPGLTFTKEQLMRRVWGWDFGDTSTVTVHVRRVREKIEDDPSDPMRIVTVRGAGYRFGDEAAGPDMPEGPVEAAGDAEELP</sequence>
<keyword evidence="12" id="KW-1185">Reference proteome</keyword>
<dbReference type="SMART" id="SM00448">
    <property type="entry name" value="REC"/>
    <property type="match status" value="1"/>
</dbReference>
<dbReference type="Pfam" id="PF00486">
    <property type="entry name" value="Trans_reg_C"/>
    <property type="match status" value="1"/>
</dbReference>
<evidence type="ECO:0000256" key="1">
    <source>
        <dbReference type="ARBA" id="ARBA00022553"/>
    </source>
</evidence>
<dbReference type="FunFam" id="1.10.10.10:FF:000018">
    <property type="entry name" value="DNA-binding response regulator ResD"/>
    <property type="match status" value="1"/>
</dbReference>
<comment type="caution">
    <text evidence="11">The sequence shown here is derived from an EMBL/GenBank/DDBJ whole genome shotgun (WGS) entry which is preliminary data.</text>
</comment>
<evidence type="ECO:0000313" key="11">
    <source>
        <dbReference type="EMBL" id="NYG07926.1"/>
    </source>
</evidence>
<dbReference type="InterPro" id="IPR001867">
    <property type="entry name" value="OmpR/PhoB-type_DNA-bd"/>
</dbReference>
<dbReference type="Gene3D" id="3.40.50.2300">
    <property type="match status" value="1"/>
</dbReference>
<dbReference type="GO" id="GO:0006355">
    <property type="term" value="P:regulation of DNA-templated transcription"/>
    <property type="evidence" value="ECO:0007669"/>
    <property type="project" value="InterPro"/>
</dbReference>
<dbReference type="AlphaFoldDB" id="A0A852WRK1"/>
<evidence type="ECO:0000256" key="3">
    <source>
        <dbReference type="ARBA" id="ARBA00023015"/>
    </source>
</evidence>
<dbReference type="InterPro" id="IPR011006">
    <property type="entry name" value="CheY-like_superfamily"/>
</dbReference>
<feature type="DNA-binding region" description="OmpR/PhoB-type" evidence="7">
    <location>
        <begin position="131"/>
        <end position="229"/>
    </location>
</feature>
<keyword evidence="3" id="KW-0805">Transcription regulation</keyword>
<dbReference type="Proteomes" id="UP000573599">
    <property type="component" value="Unassembled WGS sequence"/>
</dbReference>
<dbReference type="SMART" id="SM00862">
    <property type="entry name" value="Trans_reg_C"/>
    <property type="match status" value="1"/>
</dbReference>
<dbReference type="GO" id="GO:0032993">
    <property type="term" value="C:protein-DNA complex"/>
    <property type="evidence" value="ECO:0007669"/>
    <property type="project" value="TreeGrafter"/>
</dbReference>
<keyword evidence="2" id="KW-0902">Two-component regulatory system</keyword>
<proteinExistence type="predicted"/>
<dbReference type="PROSITE" id="PS50110">
    <property type="entry name" value="RESPONSE_REGULATORY"/>
    <property type="match status" value="1"/>
</dbReference>
<dbReference type="PANTHER" id="PTHR48111">
    <property type="entry name" value="REGULATOR OF RPOS"/>
    <property type="match status" value="1"/>
</dbReference>
<keyword evidence="5" id="KW-0804">Transcription</keyword>
<dbReference type="PROSITE" id="PS51755">
    <property type="entry name" value="OMPR_PHOB"/>
    <property type="match status" value="1"/>
</dbReference>
<keyword evidence="1 6" id="KW-0597">Phosphoprotein</keyword>
<evidence type="ECO:0000256" key="2">
    <source>
        <dbReference type="ARBA" id="ARBA00023012"/>
    </source>
</evidence>
<evidence type="ECO:0000256" key="4">
    <source>
        <dbReference type="ARBA" id="ARBA00023125"/>
    </source>
</evidence>
<accession>A0A852WRK1</accession>
<dbReference type="Pfam" id="PF00072">
    <property type="entry name" value="Response_reg"/>
    <property type="match status" value="1"/>
</dbReference>
<dbReference type="GO" id="GO:0000156">
    <property type="term" value="F:phosphorelay response regulator activity"/>
    <property type="evidence" value="ECO:0007669"/>
    <property type="project" value="TreeGrafter"/>
</dbReference>
<feature type="modified residue" description="4-aspartylphosphate" evidence="6">
    <location>
        <position position="53"/>
    </location>
</feature>
<dbReference type="SUPFAM" id="SSF52172">
    <property type="entry name" value="CheY-like"/>
    <property type="match status" value="1"/>
</dbReference>
<dbReference type="GO" id="GO:0005829">
    <property type="term" value="C:cytosol"/>
    <property type="evidence" value="ECO:0007669"/>
    <property type="project" value="TreeGrafter"/>
</dbReference>
<dbReference type="InterPro" id="IPR001789">
    <property type="entry name" value="Sig_transdc_resp-reg_receiver"/>
</dbReference>
<dbReference type="RefSeq" id="WP_179422201.1">
    <property type="nucleotide sequence ID" value="NZ_JACCAB010000001.1"/>
</dbReference>
<evidence type="ECO:0000256" key="7">
    <source>
        <dbReference type="PROSITE-ProRule" id="PRU01091"/>
    </source>
</evidence>
<gene>
    <name evidence="11" type="ORF">BJ986_002413</name>
</gene>
<dbReference type="CDD" id="cd00383">
    <property type="entry name" value="trans_reg_C"/>
    <property type="match status" value="1"/>
</dbReference>
<feature type="region of interest" description="Disordered" evidence="8">
    <location>
        <begin position="228"/>
        <end position="251"/>
    </location>
</feature>
<feature type="domain" description="Response regulatory" evidence="9">
    <location>
        <begin position="4"/>
        <end position="118"/>
    </location>
</feature>